<evidence type="ECO:0000256" key="2">
    <source>
        <dbReference type="ARBA" id="ARBA00022475"/>
    </source>
</evidence>
<evidence type="ECO:0000256" key="1">
    <source>
        <dbReference type="ARBA" id="ARBA00022448"/>
    </source>
</evidence>
<feature type="transmembrane region" description="Helical" evidence="9">
    <location>
        <begin position="535"/>
        <end position="557"/>
    </location>
</feature>
<evidence type="ECO:0000256" key="6">
    <source>
        <dbReference type="ARBA" id="ARBA00022989"/>
    </source>
</evidence>
<dbReference type="PANTHER" id="PTHR30607">
    <property type="entry name" value="POTASSIUM-TRANSPORTING ATPASE A CHAIN"/>
    <property type="match status" value="1"/>
</dbReference>
<feature type="transmembrane region" description="Helical" evidence="9">
    <location>
        <begin position="6"/>
        <end position="26"/>
    </location>
</feature>
<keyword evidence="1 9" id="KW-0813">Transport</keyword>
<keyword evidence="4 9" id="KW-0812">Transmembrane</keyword>
<dbReference type="RefSeq" id="WP_369667303.1">
    <property type="nucleotide sequence ID" value="NZ_JBDKXB010000013.1"/>
</dbReference>
<keyword evidence="2 9" id="KW-1003">Cell membrane</keyword>
<name>A0ABV4BEF8_9GAMM</name>
<feature type="transmembrane region" description="Helical" evidence="9">
    <location>
        <begin position="181"/>
        <end position="199"/>
    </location>
</feature>
<keyword evidence="3 9" id="KW-0633">Potassium transport</keyword>
<evidence type="ECO:0000256" key="3">
    <source>
        <dbReference type="ARBA" id="ARBA00022538"/>
    </source>
</evidence>
<dbReference type="EMBL" id="JBDKXB010000013">
    <property type="protein sequence ID" value="MEY6432917.1"/>
    <property type="molecule type" value="Genomic_DNA"/>
</dbReference>
<evidence type="ECO:0000256" key="9">
    <source>
        <dbReference type="HAMAP-Rule" id="MF_00275"/>
    </source>
</evidence>
<evidence type="ECO:0000256" key="5">
    <source>
        <dbReference type="ARBA" id="ARBA00022958"/>
    </source>
</evidence>
<sequence>MNEVLLIYGVALALAWPLGRYLAAIYSPTPTALDRVFGPVEWVIHRAIGVQPLAPMSWKDYGKALLKLHVILGLIVLVILMQQGRLPLNPDGIEGMSWDLALHTTASFITNTNQQHYSGQAQLSYFAHLVAIVSLQVITPAAGIAALVAILRTAFARREGTATTADGGVSVGNFHADLVRAIVRVMLPVAFITALLLAWQGVPNTLEGAQTATPLDPSAELAEQRIPVGPVAPMVAIKQVGTNGGGWYGPNSSVPLENPTPVSNVVETVAIVLIPMALVFMAGYLTGRRRLAILVMGVMLSMSVVLTGINIWSENQPNAAFAGFAAEGPNLEGKEVRFGATATALWGSFTTQTSNGSVNGMHDSFNPLGGASTLMDMFINATFGGVGVGLINFLLFLLLAVFLGSLMVGRSPEVYGRALEAKEIKLICIALLSQPLLILGLTATAVAIPGLAQTSNPGFHGLSQVLYEYTSAFANNGSGFEGLGDDTPWWNLSCAVALILGRFIPILAPLALAAHLAGKRVAPTTSGSLAVETPTFAVLTLGVILMFALLSFFPVLALGPFAEFLSLAN</sequence>
<organism evidence="10 11">
    <name type="scientific">Thioalkalicoccus limnaeus</name>
    <dbReference type="NCBI Taxonomy" id="120681"/>
    <lineage>
        <taxon>Bacteria</taxon>
        <taxon>Pseudomonadati</taxon>
        <taxon>Pseudomonadota</taxon>
        <taxon>Gammaproteobacteria</taxon>
        <taxon>Chromatiales</taxon>
        <taxon>Chromatiaceae</taxon>
        <taxon>Thioalkalicoccus</taxon>
    </lineage>
</organism>
<dbReference type="PANTHER" id="PTHR30607:SF2">
    <property type="entry name" value="POTASSIUM-TRANSPORTING ATPASE POTASSIUM-BINDING SUBUNIT"/>
    <property type="match status" value="1"/>
</dbReference>
<dbReference type="Pfam" id="PF03814">
    <property type="entry name" value="KdpA"/>
    <property type="match status" value="1"/>
</dbReference>
<comment type="subcellular location">
    <subcellularLocation>
        <location evidence="9">Cell membrane</location>
        <topology evidence="9">Multi-pass membrane protein</topology>
    </subcellularLocation>
</comment>
<feature type="transmembrane region" description="Helical" evidence="9">
    <location>
        <begin position="291"/>
        <end position="312"/>
    </location>
</feature>
<reference evidence="10 11" key="1">
    <citation type="submission" date="2024-05" db="EMBL/GenBank/DDBJ databases">
        <title>Genome Sequence and Characterization of the New Strain Purple Sulfur Bacterium of Genus Thioalkalicoccus.</title>
        <authorList>
            <person name="Bryantseva I.A."/>
            <person name="Kyndt J.A."/>
            <person name="Imhoff J.F."/>
        </authorList>
    </citation>
    <scope>NUCLEOTIDE SEQUENCE [LARGE SCALE GENOMIC DNA]</scope>
    <source>
        <strain evidence="10 11">Um2</strain>
    </source>
</reference>
<evidence type="ECO:0000313" key="10">
    <source>
        <dbReference type="EMBL" id="MEY6432917.1"/>
    </source>
</evidence>
<accession>A0ABV4BEF8</accession>
<evidence type="ECO:0000256" key="4">
    <source>
        <dbReference type="ARBA" id="ARBA00022692"/>
    </source>
</evidence>
<dbReference type="InterPro" id="IPR004623">
    <property type="entry name" value="KdpA"/>
</dbReference>
<keyword evidence="8 9" id="KW-0472">Membrane</keyword>
<keyword evidence="7 9" id="KW-0406">Ion transport</keyword>
<feature type="transmembrane region" description="Helical" evidence="9">
    <location>
        <begin position="265"/>
        <end position="284"/>
    </location>
</feature>
<feature type="transmembrane region" description="Helical" evidence="9">
    <location>
        <begin position="377"/>
        <end position="403"/>
    </location>
</feature>
<comment type="similarity">
    <text evidence="9">Belongs to the KdpA family.</text>
</comment>
<comment type="subunit">
    <text evidence="9">The system is composed of three essential subunits: KdpA, KdpB and KdpC.</text>
</comment>
<protein>
    <recommendedName>
        <fullName evidence="9">Potassium-transporting ATPase potassium-binding subunit</fullName>
    </recommendedName>
    <alternativeName>
        <fullName evidence="9">ATP phosphohydrolase [potassium-transporting] A chain</fullName>
    </alternativeName>
    <alternativeName>
        <fullName evidence="9">Potassium-binding and translocating subunit A</fullName>
    </alternativeName>
    <alternativeName>
        <fullName evidence="9">Potassium-translocating ATPase A chain</fullName>
    </alternativeName>
</protein>
<evidence type="ECO:0000256" key="8">
    <source>
        <dbReference type="ARBA" id="ARBA00023136"/>
    </source>
</evidence>
<feature type="transmembrane region" description="Helical" evidence="9">
    <location>
        <begin position="424"/>
        <end position="448"/>
    </location>
</feature>
<feature type="transmembrane region" description="Helical" evidence="9">
    <location>
        <begin position="125"/>
        <end position="151"/>
    </location>
</feature>
<gene>
    <name evidence="9 10" type="primary">kdpA</name>
    <name evidence="10" type="ORF">ABC977_10915</name>
</gene>
<comment type="function">
    <text evidence="9">Part of the high-affinity ATP-driven potassium transport (or Kdp) system, which catalyzes the hydrolysis of ATP coupled with the electrogenic transport of potassium into the cytoplasm. This subunit binds the extracellular potassium ions and delivers the ions to the membrane domain of KdpB through an intramembrane tunnel.</text>
</comment>
<keyword evidence="11" id="KW-1185">Reference proteome</keyword>
<evidence type="ECO:0000256" key="7">
    <source>
        <dbReference type="ARBA" id="ARBA00023065"/>
    </source>
</evidence>
<evidence type="ECO:0000313" key="11">
    <source>
        <dbReference type="Proteomes" id="UP001564408"/>
    </source>
</evidence>
<feature type="transmembrane region" description="Helical" evidence="9">
    <location>
        <begin position="489"/>
        <end position="514"/>
    </location>
</feature>
<keyword evidence="6 9" id="KW-1133">Transmembrane helix</keyword>
<dbReference type="PIRSF" id="PIRSF001294">
    <property type="entry name" value="K_ATPaseA"/>
    <property type="match status" value="1"/>
</dbReference>
<feature type="transmembrane region" description="Helical" evidence="9">
    <location>
        <begin position="64"/>
        <end position="81"/>
    </location>
</feature>
<dbReference type="Proteomes" id="UP001564408">
    <property type="component" value="Unassembled WGS sequence"/>
</dbReference>
<comment type="caution">
    <text evidence="10">The sequence shown here is derived from an EMBL/GenBank/DDBJ whole genome shotgun (WGS) entry which is preliminary data.</text>
</comment>
<dbReference type="HAMAP" id="MF_00275">
    <property type="entry name" value="KdpA"/>
    <property type="match status" value="1"/>
</dbReference>
<proteinExistence type="inferred from homology"/>
<keyword evidence="5 9" id="KW-0630">Potassium</keyword>
<dbReference type="NCBIfam" id="TIGR00680">
    <property type="entry name" value="kdpA"/>
    <property type="match status" value="1"/>
</dbReference>